<sequence length="97" mass="10699">MKVVNTEELLTKITDPSLFPTVVHGTFSKFWPLIKEGGLKRMNRNHIHFAPGMPKEEGVVSGMRGSCDIIIEIDLAAAIKDGIEFFISSNNVILTEG</sequence>
<dbReference type="InterPro" id="IPR042081">
    <property type="entry name" value="RNA_2'-PTrans_C"/>
</dbReference>
<evidence type="ECO:0000313" key="4">
    <source>
        <dbReference type="EMBL" id="VVW87978.1"/>
    </source>
</evidence>
<dbReference type="SUPFAM" id="SSF56399">
    <property type="entry name" value="ADP-ribosylation"/>
    <property type="match status" value="1"/>
</dbReference>
<protein>
    <recommendedName>
        <fullName evidence="5">RNA 2'-phosphotransferase</fullName>
    </recommendedName>
</protein>
<dbReference type="PANTHER" id="PTHR12684:SF2">
    <property type="entry name" value="TRNA 2'-PHOSPHOTRANSFERASE 1"/>
    <property type="match status" value="1"/>
</dbReference>
<dbReference type="PANTHER" id="PTHR12684">
    <property type="entry name" value="PUTATIVE PHOSPHOTRANSFERASE"/>
    <property type="match status" value="1"/>
</dbReference>
<accession>A0A5K1HLB6</accession>
<comment type="similarity">
    <text evidence="1">Belongs to the KptA/TPT1 family.</text>
</comment>
<evidence type="ECO:0000256" key="3">
    <source>
        <dbReference type="ARBA" id="ARBA00023027"/>
    </source>
</evidence>
<organism evidence="4">
    <name type="scientific">Nymphaea colorata</name>
    <name type="common">pocket water lily</name>
    <dbReference type="NCBI Taxonomy" id="210225"/>
    <lineage>
        <taxon>Eukaryota</taxon>
        <taxon>Viridiplantae</taxon>
        <taxon>Streptophyta</taxon>
        <taxon>Embryophyta</taxon>
        <taxon>Tracheophyta</taxon>
        <taxon>Spermatophyta</taxon>
        <taxon>Magnoliopsida</taxon>
        <taxon>Nymphaeales</taxon>
        <taxon>Nymphaeaceae</taxon>
        <taxon>Nymphaea</taxon>
    </lineage>
</organism>
<keyword evidence="2" id="KW-0808">Transferase</keyword>
<dbReference type="EMBL" id="LR722112">
    <property type="protein sequence ID" value="VVW87978.1"/>
    <property type="molecule type" value="Genomic_DNA"/>
</dbReference>
<dbReference type="Gene3D" id="3.20.170.30">
    <property type="match status" value="1"/>
</dbReference>
<reference evidence="4" key="1">
    <citation type="submission" date="2019-09" db="EMBL/GenBank/DDBJ databases">
        <authorList>
            <person name="Zhang L."/>
        </authorList>
    </citation>
    <scope>NUCLEOTIDE SEQUENCE</scope>
</reference>
<dbReference type="InterPro" id="IPR002745">
    <property type="entry name" value="Ptrans_KptA/Tpt1"/>
</dbReference>
<proteinExistence type="inferred from homology"/>
<dbReference type="GO" id="GO:0000215">
    <property type="term" value="F:tRNA 2'-phosphotransferase activity"/>
    <property type="evidence" value="ECO:0007669"/>
    <property type="project" value="TreeGrafter"/>
</dbReference>
<evidence type="ECO:0000256" key="2">
    <source>
        <dbReference type="ARBA" id="ARBA00022679"/>
    </source>
</evidence>
<name>A0A5K1HLB6_9MAGN</name>
<dbReference type="AlphaFoldDB" id="A0A5K1HLB6"/>
<keyword evidence="3" id="KW-0520">NAD</keyword>
<evidence type="ECO:0000256" key="1">
    <source>
        <dbReference type="ARBA" id="ARBA00009836"/>
    </source>
</evidence>
<dbReference type="GO" id="GO:0006388">
    <property type="term" value="P:tRNA splicing, via endonucleolytic cleavage and ligation"/>
    <property type="evidence" value="ECO:0007669"/>
    <property type="project" value="TreeGrafter"/>
</dbReference>
<gene>
    <name evidence="4" type="ORF">NYM_LOCUS29961</name>
</gene>
<dbReference type="Pfam" id="PF01885">
    <property type="entry name" value="PTS_2-RNA"/>
    <property type="match status" value="1"/>
</dbReference>
<evidence type="ECO:0008006" key="5">
    <source>
        <dbReference type="Google" id="ProtNLM"/>
    </source>
</evidence>